<evidence type="ECO:0000256" key="13">
    <source>
        <dbReference type="ARBA" id="ARBA00023167"/>
    </source>
</evidence>
<dbReference type="GO" id="GO:0009088">
    <property type="term" value="P:threonine biosynthetic process"/>
    <property type="evidence" value="ECO:0007669"/>
    <property type="project" value="UniProtKB-UniRule"/>
</dbReference>
<dbReference type="GO" id="GO:0009089">
    <property type="term" value="P:lysine biosynthetic process via diaminopimelate"/>
    <property type="evidence" value="ECO:0007669"/>
    <property type="project" value="UniProtKB-UniRule"/>
</dbReference>
<evidence type="ECO:0000256" key="7">
    <source>
        <dbReference type="ARBA" id="ARBA00022605"/>
    </source>
</evidence>
<dbReference type="InterPro" id="IPR000534">
    <property type="entry name" value="Semialdehyde_DH_NAD-bd"/>
</dbReference>
<comment type="caution">
    <text evidence="15">Lacks conserved residue(s) required for the propagation of feature annotation.</text>
</comment>
<dbReference type="InterPro" id="IPR012080">
    <property type="entry name" value="Asp_semialdehyde_DH"/>
</dbReference>
<dbReference type="Pfam" id="PF02774">
    <property type="entry name" value="Semialdhyde_dhC"/>
    <property type="match status" value="1"/>
</dbReference>
<organism evidence="18 19">
    <name type="scientific">Cutibacterium acnes</name>
    <name type="common">Propionibacterium acnes</name>
    <dbReference type="NCBI Taxonomy" id="1747"/>
    <lineage>
        <taxon>Bacteria</taxon>
        <taxon>Bacillati</taxon>
        <taxon>Actinomycetota</taxon>
        <taxon>Actinomycetes</taxon>
        <taxon>Propionibacteriales</taxon>
        <taxon>Propionibacteriaceae</taxon>
        <taxon>Cutibacterium</taxon>
    </lineage>
</organism>
<comment type="catalytic activity">
    <reaction evidence="14 15">
        <text>L-aspartate 4-semialdehyde + phosphate + NADP(+) = 4-phospho-L-aspartate + NADPH + H(+)</text>
        <dbReference type="Rhea" id="RHEA:24284"/>
        <dbReference type="ChEBI" id="CHEBI:15378"/>
        <dbReference type="ChEBI" id="CHEBI:43474"/>
        <dbReference type="ChEBI" id="CHEBI:57535"/>
        <dbReference type="ChEBI" id="CHEBI:57783"/>
        <dbReference type="ChEBI" id="CHEBI:58349"/>
        <dbReference type="ChEBI" id="CHEBI:537519"/>
        <dbReference type="EC" id="1.2.1.11"/>
    </reaction>
</comment>
<feature type="binding site" evidence="15">
    <location>
        <begin position="102"/>
        <end position="105"/>
    </location>
    <ligand>
        <name>NADP(+)</name>
        <dbReference type="ChEBI" id="CHEBI:58349"/>
    </ligand>
</feature>
<evidence type="ECO:0000256" key="9">
    <source>
        <dbReference type="ARBA" id="ARBA00022857"/>
    </source>
</evidence>
<evidence type="ECO:0000256" key="4">
    <source>
        <dbReference type="ARBA" id="ARBA00010584"/>
    </source>
</evidence>
<evidence type="ECO:0000256" key="2">
    <source>
        <dbReference type="ARBA" id="ARBA00005076"/>
    </source>
</evidence>
<comment type="subunit">
    <text evidence="5 15">Homodimer.</text>
</comment>
<dbReference type="CDD" id="cd02316">
    <property type="entry name" value="VcASADH2_like_N"/>
    <property type="match status" value="1"/>
</dbReference>
<evidence type="ECO:0000256" key="5">
    <source>
        <dbReference type="ARBA" id="ARBA00011738"/>
    </source>
</evidence>
<evidence type="ECO:0000256" key="14">
    <source>
        <dbReference type="ARBA" id="ARBA00047891"/>
    </source>
</evidence>
<feature type="active site" description="Acyl-thioester intermediate" evidence="15">
    <location>
        <position position="224"/>
    </location>
</feature>
<feature type="binding site" evidence="15">
    <location>
        <position position="251"/>
    </location>
    <ligand>
        <name>substrate</name>
    </ligand>
</feature>
<evidence type="ECO:0000256" key="16">
    <source>
        <dbReference type="SAM" id="MobiDB-lite"/>
    </source>
</evidence>
<evidence type="ECO:0000313" key="18">
    <source>
        <dbReference type="EMBL" id="PGF35005.1"/>
    </source>
</evidence>
<dbReference type="GO" id="GO:0071266">
    <property type="term" value="P:'de novo' L-methionine biosynthetic process"/>
    <property type="evidence" value="ECO:0007669"/>
    <property type="project" value="UniProtKB-UniRule"/>
</dbReference>
<keyword evidence="8 15" id="KW-0791">Threonine biosynthesis</keyword>
<dbReference type="Pfam" id="PF01118">
    <property type="entry name" value="Semialdhyde_dh"/>
    <property type="match status" value="1"/>
</dbReference>
<feature type="active site" description="Proton acceptor" evidence="15">
    <location>
        <position position="349"/>
    </location>
</feature>
<dbReference type="SMART" id="SM00859">
    <property type="entry name" value="Semialdhyde_dh"/>
    <property type="match status" value="1"/>
</dbReference>
<dbReference type="NCBIfam" id="TIGR01296">
    <property type="entry name" value="asd_B"/>
    <property type="match status" value="1"/>
</dbReference>
<dbReference type="InterPro" id="IPR005986">
    <property type="entry name" value="Asp_semialdehyde_DH_beta"/>
</dbReference>
<dbReference type="Proteomes" id="UP000226191">
    <property type="component" value="Unassembled WGS sequence"/>
</dbReference>
<reference evidence="18 19" key="1">
    <citation type="submission" date="2017-02" db="EMBL/GenBank/DDBJ databases">
        <title>Prevalence of linear plasmids in Cutibacterium acnes isolates obtained from cancerous prostatic tissue.</title>
        <authorList>
            <person name="Davidsson S."/>
            <person name="Bruggemann H."/>
        </authorList>
    </citation>
    <scope>NUCLEOTIDE SEQUENCE [LARGE SCALE GENOMIC DNA]</scope>
    <source>
        <strain evidence="18 19">11-78</strain>
    </source>
</reference>
<keyword evidence="12 15" id="KW-0457">Lysine biosynthesis</keyword>
<dbReference type="GO" id="GO:0050661">
    <property type="term" value="F:NADP binding"/>
    <property type="evidence" value="ECO:0007669"/>
    <property type="project" value="UniProtKB-UniRule"/>
</dbReference>
<feature type="binding site" evidence="15">
    <location>
        <position position="418"/>
    </location>
    <ligand>
        <name>NADP(+)</name>
        <dbReference type="ChEBI" id="CHEBI:58349"/>
    </ligand>
</feature>
<dbReference type="AlphaFoldDB" id="A0AA44QJ81"/>
<dbReference type="CDD" id="cd18131">
    <property type="entry name" value="ASADH_C_bac_euk_like"/>
    <property type="match status" value="1"/>
</dbReference>
<evidence type="ECO:0000256" key="12">
    <source>
        <dbReference type="ARBA" id="ARBA00023154"/>
    </source>
</evidence>
<keyword evidence="9 15" id="KW-0521">NADP</keyword>
<dbReference type="Gene3D" id="3.30.360.10">
    <property type="entry name" value="Dihydrodipicolinate Reductase, domain 2"/>
    <property type="match status" value="1"/>
</dbReference>
<evidence type="ECO:0000256" key="15">
    <source>
        <dbReference type="HAMAP-Rule" id="MF_02121"/>
    </source>
</evidence>
<keyword evidence="10 15" id="KW-0220">Diaminopimelate biosynthesis</keyword>
<comment type="caution">
    <text evidence="18">The sequence shown here is derived from an EMBL/GenBank/DDBJ whole genome shotgun (WGS) entry which is preliminary data.</text>
</comment>
<dbReference type="GO" id="GO:0046983">
    <property type="term" value="F:protein dimerization activity"/>
    <property type="evidence" value="ECO:0007669"/>
    <property type="project" value="InterPro"/>
</dbReference>
<comment type="pathway">
    <text evidence="2 15">Amino-acid biosynthesis; L-lysine biosynthesis via DAP pathway; (S)-tetrahydrodipicolinate from L-aspartate: step 2/4.</text>
</comment>
<evidence type="ECO:0000256" key="3">
    <source>
        <dbReference type="ARBA" id="ARBA00005097"/>
    </source>
</evidence>
<comment type="similarity">
    <text evidence="4 15">Belongs to the aspartate-semialdehyde dehydrogenase family.</text>
</comment>
<name>A0AA44QJ81_CUTAC</name>
<keyword evidence="11 15" id="KW-0560">Oxidoreductase</keyword>
<evidence type="ECO:0000259" key="17">
    <source>
        <dbReference type="SMART" id="SM00859"/>
    </source>
</evidence>
<dbReference type="NCBIfam" id="NF011456">
    <property type="entry name" value="PRK14874.1"/>
    <property type="match status" value="1"/>
</dbReference>
<dbReference type="InterPro" id="IPR012280">
    <property type="entry name" value="Semialdhyde_DH_dimer_dom"/>
</dbReference>
<comment type="pathway">
    <text evidence="3 15">Amino-acid biosynthesis; L-threonine biosynthesis; L-threonine from L-aspartate: step 2/5.</text>
</comment>
<dbReference type="PANTHER" id="PTHR46278">
    <property type="entry name" value="DEHYDROGENASE, PUTATIVE-RELATED"/>
    <property type="match status" value="1"/>
</dbReference>
<evidence type="ECO:0000256" key="1">
    <source>
        <dbReference type="ARBA" id="ARBA00005021"/>
    </source>
</evidence>
<evidence type="ECO:0000256" key="10">
    <source>
        <dbReference type="ARBA" id="ARBA00022915"/>
    </source>
</evidence>
<feature type="binding site" evidence="15">
    <location>
        <position position="342"/>
    </location>
    <ligand>
        <name>substrate</name>
    </ligand>
</feature>
<feature type="domain" description="Semialdehyde dehydrogenase NAD-binding" evidence="17">
    <location>
        <begin position="95"/>
        <end position="214"/>
    </location>
</feature>
<dbReference type="SUPFAM" id="SSF55347">
    <property type="entry name" value="Glyceraldehyde-3-phosphate dehydrogenase-like, C-terminal domain"/>
    <property type="match status" value="1"/>
</dbReference>
<dbReference type="PANTHER" id="PTHR46278:SF2">
    <property type="entry name" value="ASPARTATE-SEMIALDEHYDE DEHYDROGENASE"/>
    <property type="match status" value="1"/>
</dbReference>
<evidence type="ECO:0000256" key="6">
    <source>
        <dbReference type="ARBA" id="ARBA00013120"/>
    </source>
</evidence>
<comment type="pathway">
    <text evidence="1 15">Amino-acid biosynthesis; L-methionine biosynthesis via de novo pathway; L-homoserine from L-aspartate: step 2/3.</text>
</comment>
<dbReference type="EC" id="1.2.1.11" evidence="6 15"/>
<comment type="function">
    <text evidence="15">Catalyzes the NADPH-dependent formation of L-aspartate-semialdehyde (L-ASA) by the reductive dephosphorylation of L-aspartyl-4-phosphate.</text>
</comment>
<dbReference type="Gene3D" id="3.40.50.720">
    <property type="entry name" value="NAD(P)-binding Rossmann-like Domain"/>
    <property type="match status" value="1"/>
</dbReference>
<dbReference type="GO" id="GO:0019877">
    <property type="term" value="P:diaminopimelate biosynthetic process"/>
    <property type="evidence" value="ECO:0007669"/>
    <property type="project" value="UniProtKB-UniRule"/>
</dbReference>
<keyword evidence="7 15" id="KW-0028">Amino-acid biosynthesis</keyword>
<evidence type="ECO:0000256" key="8">
    <source>
        <dbReference type="ARBA" id="ARBA00022697"/>
    </source>
</evidence>
<dbReference type="GO" id="GO:0051287">
    <property type="term" value="F:NAD binding"/>
    <property type="evidence" value="ECO:0007669"/>
    <property type="project" value="InterPro"/>
</dbReference>
<gene>
    <name evidence="15" type="primary">asd</name>
    <name evidence="18" type="ORF">B1B09_05170</name>
</gene>
<feature type="binding site" evidence="15">
    <location>
        <position position="194"/>
    </location>
    <ligand>
        <name>phosphate</name>
        <dbReference type="ChEBI" id="CHEBI:43474"/>
    </ligand>
</feature>
<feature type="binding site" evidence="15">
    <location>
        <begin position="130"/>
        <end position="131"/>
    </location>
    <ligand>
        <name>NADP(+)</name>
        <dbReference type="ChEBI" id="CHEBI:58349"/>
    </ligand>
</feature>
<dbReference type="EMBL" id="MVCE01000002">
    <property type="protein sequence ID" value="PGF35005.1"/>
    <property type="molecule type" value="Genomic_DNA"/>
</dbReference>
<dbReference type="HAMAP" id="MF_02121">
    <property type="entry name" value="ASADH"/>
    <property type="match status" value="1"/>
</dbReference>
<proteinExistence type="inferred from homology"/>
<dbReference type="GO" id="GO:0004073">
    <property type="term" value="F:aspartate-semialdehyde dehydrogenase activity"/>
    <property type="evidence" value="ECO:0007669"/>
    <property type="project" value="UniProtKB-UniRule"/>
</dbReference>
<accession>A0AA44QJ81</accession>
<evidence type="ECO:0000313" key="19">
    <source>
        <dbReference type="Proteomes" id="UP000226191"/>
    </source>
</evidence>
<keyword evidence="13 15" id="KW-0486">Methionine biosynthesis</keyword>
<protein>
    <recommendedName>
        <fullName evidence="6 15">Aspartate-semialdehyde dehydrogenase</fullName>
        <shortName evidence="15">ASA dehydrogenase</shortName>
        <shortName evidence="15">ASADH</shortName>
        <ecNumber evidence="6 15">1.2.1.11</ecNumber>
    </recommendedName>
    <alternativeName>
        <fullName evidence="15">Aspartate-beta-semialdehyde dehydrogenase</fullName>
    </alternativeName>
</protein>
<evidence type="ECO:0000256" key="11">
    <source>
        <dbReference type="ARBA" id="ARBA00023002"/>
    </source>
</evidence>
<dbReference type="SUPFAM" id="SSF51735">
    <property type="entry name" value="NAD(P)-binding Rossmann-fold domains"/>
    <property type="match status" value="1"/>
</dbReference>
<dbReference type="GO" id="GO:0009097">
    <property type="term" value="P:isoleucine biosynthetic process"/>
    <property type="evidence" value="ECO:0007669"/>
    <property type="project" value="UniProtKB-UniRule"/>
</dbReference>
<sequence length="437" mass="46013">MVDDDGYRHLGHHPRHLPPLPGLGRLHRQHRHGPIPGLGFLSSLSALTPHRGARLPRHCLLPGIRLSGWSRQLVIRQFGHSPNLSSPARTMGIMKLGVFGATGQVGRVMRTLLAERHFPADEVRFFASARSAGQKLSWNNGSGDSEVVVEDTATADFAGLDIAIFSAGGGTSREFAPRVAAAGAVVIDNSSAWRRDPDVPLVVSEVNPEDVAKRPKGIIANPNCTTMAAMPVLKPLHDAAGLTRLVVATYQAVSGSGVAGVRALTDQTTAIDDPAGLALDGRGVPVADLGPYVAPIAFNALPVAGNFVDDGSGETDEEQKLRNESRKILHIPDLLVAGTCVRIPVYSGHGLVVHAEFRESLSPEKATELLTQAPGVRVVDVPDPRSAAGIDPSLVGRIRADQSAPAGKGLVFFCAADNLRKGAALNAVQLAELVAAE</sequence>
<dbReference type="InterPro" id="IPR036291">
    <property type="entry name" value="NAD(P)-bd_dom_sf"/>
</dbReference>
<feature type="region of interest" description="Disordered" evidence="16">
    <location>
        <begin position="1"/>
        <end position="28"/>
    </location>
</feature>
<feature type="binding site" evidence="15">
    <location>
        <begin position="254"/>
        <end position="255"/>
    </location>
    <ligand>
        <name>NADP(+)</name>
        <dbReference type="ChEBI" id="CHEBI:58349"/>
    </ligand>
</feature>